<dbReference type="Proteomes" id="UP000485621">
    <property type="component" value="Unassembled WGS sequence"/>
</dbReference>
<gene>
    <name evidence="1" type="ORF">BWY04_00697</name>
</gene>
<name>A0A1V5ZNN6_9BACT</name>
<proteinExistence type="predicted"/>
<protein>
    <submittedName>
        <fullName evidence="1">Uncharacterized protein</fullName>
    </submittedName>
</protein>
<dbReference type="AlphaFoldDB" id="A0A1V5ZNN6"/>
<dbReference type="EMBL" id="MWDB01000012">
    <property type="protein sequence ID" value="OQB41701.1"/>
    <property type="molecule type" value="Genomic_DNA"/>
</dbReference>
<sequence>MTFFVLMLIVFIGVYYVSKTINLKKFFKTIKETVKNLKTAWETCDK</sequence>
<organism evidence="1">
    <name type="scientific">candidate division CPR1 bacterium ADurb.Bin160</name>
    <dbReference type="NCBI Taxonomy" id="1852826"/>
    <lineage>
        <taxon>Bacteria</taxon>
        <taxon>candidate division CPR1</taxon>
    </lineage>
</organism>
<evidence type="ECO:0000313" key="1">
    <source>
        <dbReference type="EMBL" id="OQB41701.1"/>
    </source>
</evidence>
<comment type="caution">
    <text evidence="1">The sequence shown here is derived from an EMBL/GenBank/DDBJ whole genome shotgun (WGS) entry which is preliminary data.</text>
</comment>
<accession>A0A1V5ZNN6</accession>
<reference evidence="1" key="1">
    <citation type="submission" date="2017-02" db="EMBL/GenBank/DDBJ databases">
        <title>Delving into the versatile metabolic prowess of the omnipresent phylum Bacteroidetes.</title>
        <authorList>
            <person name="Nobu M.K."/>
            <person name="Mei R."/>
            <person name="Narihiro T."/>
            <person name="Kuroda K."/>
            <person name="Liu W.-T."/>
        </authorList>
    </citation>
    <scope>NUCLEOTIDE SEQUENCE</scope>
    <source>
        <strain evidence="1">ADurb.Bin160</strain>
    </source>
</reference>